<dbReference type="GO" id="GO:0006885">
    <property type="term" value="P:regulation of pH"/>
    <property type="evidence" value="ECO:0007669"/>
    <property type="project" value="InterPro"/>
</dbReference>
<keyword evidence="5 6" id="KW-0472">Membrane</keyword>
<dbReference type="PANTHER" id="PTHR30341:SF0">
    <property type="entry name" value="NA(+)_H(+) ANTIPORTER NHAA"/>
    <property type="match status" value="1"/>
</dbReference>
<sequence>MVFHFALAMKEVVHALLPGGSLNPPYKAVNVLYATAGGVLGPIIVYFVLLRLFWNAGIFDSEAYNIDGGQDHHRFLASSTAEVAADTSIQFGDLSEGWGIVTATDIVLAWPVARIVFGDGHPAIDYLLLVAVSIDGIGMVIIALFYPDPVYPFEGEYLLVLVFGMLSAYFLRLWHFRKKRARHQNWEPYVWISGVMAWIGLMKAHLHPALAMVFIVPFMPGPDKKALEDLDDIVEDSLEKIAHGSSSIEHDVMAEHHDFVRGRGVSIQAGLYSGLMGHQVDNSLKVKEYDGDGNVEFHASTLDSFEVFWKPVVDFGLFGFAMANGGMQLTRIGPMTLLIVLSLLLGKVIGIFGMYRVARLFGHFAPLGVRDRHVLMIALICSIGLIVALLLSEYAFPELQVLQQEAKIGALLSGFISLFCVALSRHYDFETVEESVNNQILEEAEELKRTHLCQVCGGYSLVLTKKSGGRAALLSDEEGEPAPAEK</sequence>
<protein>
    <recommendedName>
        <fullName evidence="8">Cation/H+ exchanger domain-containing protein</fullName>
    </recommendedName>
</protein>
<comment type="subcellular location">
    <subcellularLocation>
        <location evidence="1">Cell inner membrane</location>
        <topology evidence="1">Multi-pass membrane protein</topology>
    </subcellularLocation>
</comment>
<evidence type="ECO:0008006" key="8">
    <source>
        <dbReference type="Google" id="ProtNLM"/>
    </source>
</evidence>
<feature type="transmembrane region" description="Helical" evidence="6">
    <location>
        <begin position="408"/>
        <end position="427"/>
    </location>
</feature>
<dbReference type="EMBL" id="HBGS01048332">
    <property type="protein sequence ID" value="CAD9462701.1"/>
    <property type="molecule type" value="Transcribed_RNA"/>
</dbReference>
<evidence type="ECO:0000256" key="2">
    <source>
        <dbReference type="ARBA" id="ARBA00022475"/>
    </source>
</evidence>
<name>A0A7S2DSP5_9STRA</name>
<keyword evidence="3 6" id="KW-0812">Transmembrane</keyword>
<dbReference type="InterPro" id="IPR023171">
    <property type="entry name" value="Na/H_antiporter_dom_sf"/>
</dbReference>
<feature type="transmembrane region" description="Helical" evidence="6">
    <location>
        <begin position="31"/>
        <end position="54"/>
    </location>
</feature>
<dbReference type="PANTHER" id="PTHR30341">
    <property type="entry name" value="SODIUM ION/PROTON ANTIPORTER NHAA-RELATED"/>
    <property type="match status" value="1"/>
</dbReference>
<dbReference type="AlphaFoldDB" id="A0A7S2DSP5"/>
<evidence type="ECO:0000256" key="1">
    <source>
        <dbReference type="ARBA" id="ARBA00004429"/>
    </source>
</evidence>
<gene>
    <name evidence="7" type="ORF">DSPE1174_LOCUS25136</name>
</gene>
<dbReference type="Pfam" id="PF06965">
    <property type="entry name" value="Na_H_antiport_1"/>
    <property type="match status" value="1"/>
</dbReference>
<feature type="transmembrane region" description="Helical" evidence="6">
    <location>
        <begin position="335"/>
        <end position="355"/>
    </location>
</feature>
<dbReference type="Gene3D" id="1.20.1530.10">
    <property type="entry name" value="Na+/H+ antiporter like domain"/>
    <property type="match status" value="1"/>
</dbReference>
<proteinExistence type="predicted"/>
<evidence type="ECO:0000313" key="7">
    <source>
        <dbReference type="EMBL" id="CAD9462701.1"/>
    </source>
</evidence>
<evidence type="ECO:0000256" key="5">
    <source>
        <dbReference type="ARBA" id="ARBA00023136"/>
    </source>
</evidence>
<keyword evidence="2" id="KW-1003">Cell membrane</keyword>
<accession>A0A7S2DSP5</accession>
<evidence type="ECO:0000256" key="3">
    <source>
        <dbReference type="ARBA" id="ARBA00022692"/>
    </source>
</evidence>
<keyword evidence="4 6" id="KW-1133">Transmembrane helix</keyword>
<feature type="transmembrane region" description="Helical" evidence="6">
    <location>
        <begin position="124"/>
        <end position="145"/>
    </location>
</feature>
<feature type="transmembrane region" description="Helical" evidence="6">
    <location>
        <begin position="195"/>
        <end position="219"/>
    </location>
</feature>
<reference evidence="7" key="1">
    <citation type="submission" date="2021-01" db="EMBL/GenBank/DDBJ databases">
        <authorList>
            <person name="Corre E."/>
            <person name="Pelletier E."/>
            <person name="Niang G."/>
            <person name="Scheremetjew M."/>
            <person name="Finn R."/>
            <person name="Kale V."/>
            <person name="Holt S."/>
            <person name="Cochrane G."/>
            <person name="Meng A."/>
            <person name="Brown T."/>
            <person name="Cohen L."/>
        </authorList>
    </citation>
    <scope>NUCLEOTIDE SEQUENCE</scope>
    <source>
        <strain evidence="7">CCMP1381</strain>
    </source>
</reference>
<feature type="transmembrane region" description="Helical" evidence="6">
    <location>
        <begin position="157"/>
        <end position="174"/>
    </location>
</feature>
<evidence type="ECO:0000256" key="6">
    <source>
        <dbReference type="SAM" id="Phobius"/>
    </source>
</evidence>
<dbReference type="GO" id="GO:0015385">
    <property type="term" value="F:sodium:proton antiporter activity"/>
    <property type="evidence" value="ECO:0007669"/>
    <property type="project" value="TreeGrafter"/>
</dbReference>
<dbReference type="GO" id="GO:0005886">
    <property type="term" value="C:plasma membrane"/>
    <property type="evidence" value="ECO:0007669"/>
    <property type="project" value="UniProtKB-SubCell"/>
</dbReference>
<dbReference type="InterPro" id="IPR004670">
    <property type="entry name" value="NhaA"/>
</dbReference>
<feature type="transmembrane region" description="Helical" evidence="6">
    <location>
        <begin position="375"/>
        <end position="396"/>
    </location>
</feature>
<evidence type="ECO:0000256" key="4">
    <source>
        <dbReference type="ARBA" id="ARBA00022989"/>
    </source>
</evidence>
<organism evidence="7">
    <name type="scientific">Octactis speculum</name>
    <dbReference type="NCBI Taxonomy" id="3111310"/>
    <lineage>
        <taxon>Eukaryota</taxon>
        <taxon>Sar</taxon>
        <taxon>Stramenopiles</taxon>
        <taxon>Ochrophyta</taxon>
        <taxon>Dictyochophyceae</taxon>
        <taxon>Dictyochales</taxon>
        <taxon>Dictyochaceae</taxon>
        <taxon>Octactis</taxon>
    </lineage>
</organism>